<comment type="caution">
    <text evidence="1">The sequence shown here is derived from an EMBL/GenBank/DDBJ whole genome shotgun (WGS) entry which is preliminary data.</text>
</comment>
<reference evidence="1 2" key="1">
    <citation type="submission" date="2014-06" db="EMBL/GenBank/DDBJ databases">
        <title>Draft genome sequence of iron oxidizing acidophile Leptospirillum ferriphilum DSM14647.</title>
        <authorList>
            <person name="Cardenas J.P."/>
            <person name="Lazcano M."/>
            <person name="Ossandon F.J."/>
            <person name="Corbett M."/>
            <person name="Holmes D.S."/>
            <person name="Watkin E."/>
        </authorList>
    </citation>
    <scope>NUCLEOTIDE SEQUENCE [LARGE SCALE GENOMIC DNA]</scope>
    <source>
        <strain evidence="1 2">DSM 14647</strain>
    </source>
</reference>
<gene>
    <name evidence="1" type="ORF">LptCag_2374</name>
</gene>
<evidence type="ECO:0000313" key="1">
    <source>
        <dbReference type="EMBL" id="KGA94940.1"/>
    </source>
</evidence>
<dbReference type="EMBL" id="JPGK01000001">
    <property type="protein sequence ID" value="KGA94940.1"/>
    <property type="molecule type" value="Genomic_DNA"/>
</dbReference>
<protein>
    <submittedName>
        <fullName evidence="1">Uncharacterized protein</fullName>
    </submittedName>
</protein>
<sequence>MYDNVPGESPSSTEIMTGKLKKGTPAIFLVPDRDEIRRERAFHHRSSRLGAQQDPVMIGRDRRQIRSQILSPAASTVHPTPVFPDYQNPAGQSPVCLKMLSCFRITGFCDKISNSSVRVPKAEKHTKVFPHPSATELDL</sequence>
<dbReference type="AlphaFoldDB" id="A0A094WEH3"/>
<evidence type="ECO:0000313" key="2">
    <source>
        <dbReference type="Proteomes" id="UP000029452"/>
    </source>
</evidence>
<accession>A0A094WEH3</accession>
<organism evidence="1 2">
    <name type="scientific">Leptospirillum ferriphilum</name>
    <dbReference type="NCBI Taxonomy" id="178606"/>
    <lineage>
        <taxon>Bacteria</taxon>
        <taxon>Pseudomonadati</taxon>
        <taxon>Nitrospirota</taxon>
        <taxon>Nitrospiria</taxon>
        <taxon>Nitrospirales</taxon>
        <taxon>Nitrospiraceae</taxon>
        <taxon>Leptospirillum</taxon>
    </lineage>
</organism>
<name>A0A094WEH3_9BACT</name>
<dbReference type="PATRIC" id="fig|178606.4.peg.153"/>
<dbReference type="Proteomes" id="UP000029452">
    <property type="component" value="Unassembled WGS sequence"/>
</dbReference>
<proteinExistence type="predicted"/>